<dbReference type="NCBIfam" id="TIGR02532">
    <property type="entry name" value="IV_pilin_GFxxxE"/>
    <property type="match status" value="1"/>
</dbReference>
<accession>U7D9L5</accession>
<reference evidence="3 4" key="1">
    <citation type="journal article" date="2013" name="Environ. Microbiol.">
        <title>Genome analysis of Chitinivibrio alkaliphilus gen. nov., sp. nov., a novel extremely haloalkaliphilic anaerobic chitinolytic bacterium from the candidate phylum Termite Group 3.</title>
        <authorList>
            <person name="Sorokin D.Y."/>
            <person name="Gumerov V.M."/>
            <person name="Rakitin A.L."/>
            <person name="Beletsky A.V."/>
            <person name="Damste J.S."/>
            <person name="Muyzer G."/>
            <person name="Mardanov A.V."/>
            <person name="Ravin N.V."/>
        </authorList>
    </citation>
    <scope>NUCLEOTIDE SEQUENCE [LARGE SCALE GENOMIC DNA]</scope>
    <source>
        <strain evidence="3 4">ACht1</strain>
    </source>
</reference>
<proteinExistence type="predicted"/>
<name>U7D9L5_9BACT</name>
<organism evidence="3 4">
    <name type="scientific">Chitinivibrio alkaliphilus ACht1</name>
    <dbReference type="NCBI Taxonomy" id="1313304"/>
    <lineage>
        <taxon>Bacteria</taxon>
        <taxon>Pseudomonadati</taxon>
        <taxon>Fibrobacterota</taxon>
        <taxon>Chitinivibrionia</taxon>
        <taxon>Chitinivibrionales</taxon>
        <taxon>Chitinivibrionaceae</taxon>
        <taxon>Chitinivibrio</taxon>
    </lineage>
</organism>
<dbReference type="InterPro" id="IPR012902">
    <property type="entry name" value="N_methyl_site"/>
</dbReference>
<feature type="compositionally biased region" description="Acidic residues" evidence="1">
    <location>
        <begin position="463"/>
        <end position="473"/>
    </location>
</feature>
<dbReference type="RefSeq" id="WP_022635797.1">
    <property type="nucleotide sequence ID" value="NZ_ASJR01000002.1"/>
</dbReference>
<protein>
    <recommendedName>
        <fullName evidence="5">Prepilin-type N-terminal cleavage/methylation domain-containing protein</fullName>
    </recommendedName>
</protein>
<dbReference type="STRING" id="1313304.CALK_0249"/>
<dbReference type="Pfam" id="PF07963">
    <property type="entry name" value="N_methyl"/>
    <property type="match status" value="1"/>
</dbReference>
<evidence type="ECO:0000313" key="3">
    <source>
        <dbReference type="EMBL" id="ERP39084.1"/>
    </source>
</evidence>
<evidence type="ECO:0000313" key="4">
    <source>
        <dbReference type="Proteomes" id="UP000017148"/>
    </source>
</evidence>
<evidence type="ECO:0000256" key="2">
    <source>
        <dbReference type="SAM" id="Phobius"/>
    </source>
</evidence>
<dbReference type="Proteomes" id="UP000017148">
    <property type="component" value="Unassembled WGS sequence"/>
</dbReference>
<dbReference type="AlphaFoldDB" id="U7D9L5"/>
<keyword evidence="2" id="KW-0812">Transmembrane</keyword>
<keyword evidence="2" id="KW-1133">Transmembrane helix</keyword>
<dbReference type="EMBL" id="ASJR01000002">
    <property type="protein sequence ID" value="ERP39084.1"/>
    <property type="molecule type" value="Genomic_DNA"/>
</dbReference>
<dbReference type="CDD" id="cd11304">
    <property type="entry name" value="Cadherin_repeat"/>
    <property type="match status" value="1"/>
</dbReference>
<comment type="caution">
    <text evidence="3">The sequence shown here is derived from an EMBL/GenBank/DDBJ whole genome shotgun (WGS) entry which is preliminary data.</text>
</comment>
<keyword evidence="4" id="KW-1185">Reference proteome</keyword>
<feature type="region of interest" description="Disordered" evidence="1">
    <location>
        <begin position="456"/>
        <end position="482"/>
    </location>
</feature>
<sequence>MGTTRVKNSGFSVAEVMIAMVVLGIGITVATSTMMFLSDRSGDTQESNVAYELTRQKLVSLTGGSSVVERDGSDSPQRDGVTYDRSWEVDDSGHPAVVTVTTAWQTRAGRSDSVRLTGYIRGDVCPDIENNDAPDSLEIRNEEGEVVDHDQLPLVITIPEGGTSGIDRFVAELIGHDPDSAEGDFAQPSLEAGEADNDHFRIVGRKLHTAEALSPGSYTVDVLLTDCFGETLSTSISVHLVEAVLPQIEDAVLDTLFEQVSDDPQVERLIPKDTVLHTMEVNNASRAQISWSIVGGNPDSIFGIRNEQPHKGRIYVRAPEEINYDEGVQEYSLQIQGLLGDLSGSATVTIPIGDVIQTPESTALTNTTIEAGSPQGTVVGVFETEDPDIDADHSYEVYNWDVPVGDLFAAVEDTLVVNASAGVPADFSGSTEINVETRDREDTETSIQTTFFIEVTPAPENGENGDDTGESEGSDPCAGVDEWPLGSYSIGDLVVNNGKLWECINAGQGHREPSGPHGDHGWEEINVCAP</sequence>
<evidence type="ECO:0008006" key="5">
    <source>
        <dbReference type="Google" id="ProtNLM"/>
    </source>
</evidence>
<keyword evidence="2" id="KW-0472">Membrane</keyword>
<gene>
    <name evidence="3" type="ORF">CALK_0249</name>
</gene>
<feature type="transmembrane region" description="Helical" evidence="2">
    <location>
        <begin position="12"/>
        <end position="37"/>
    </location>
</feature>
<dbReference type="OrthoDB" id="218711at2"/>
<evidence type="ECO:0000256" key="1">
    <source>
        <dbReference type="SAM" id="MobiDB-lite"/>
    </source>
</evidence>